<dbReference type="Proteomes" id="UP000188273">
    <property type="component" value="Chromosome"/>
</dbReference>
<organism evidence="2 3">
    <name type="scientific">Sedimentisphaera cyanobacteriorum</name>
    <dbReference type="NCBI Taxonomy" id="1940790"/>
    <lineage>
        <taxon>Bacteria</taxon>
        <taxon>Pseudomonadati</taxon>
        <taxon>Planctomycetota</taxon>
        <taxon>Phycisphaerae</taxon>
        <taxon>Sedimentisphaerales</taxon>
        <taxon>Sedimentisphaeraceae</taxon>
        <taxon>Sedimentisphaera</taxon>
    </lineage>
</organism>
<feature type="region of interest" description="Disordered" evidence="1">
    <location>
        <begin position="50"/>
        <end position="115"/>
    </location>
</feature>
<gene>
    <name evidence="2" type="ORF">L21SP3_01179</name>
</gene>
<feature type="compositionally biased region" description="Basic and acidic residues" evidence="1">
    <location>
        <begin position="243"/>
        <end position="267"/>
    </location>
</feature>
<sequence length="267" mass="29711">MLRLFQIFSFLVLIGSAVMAVMLIKKPAPESEKVQEFLANASVAEDFKAKADSSNSDQNSESALVKAARQYTKEPEKPDPKRTASRSNIQPRTKNTSPDPQPKKQQEPKPPSPIKVRFTLEGTCVNQDRPELSMAFVDLPGEGKKWVYQGQKVGHLRIRKINDDSIYLDNNGSVSELEIKEHKSSIKNILKSEIPAEKQASSSSKALPETSQTKPQQNTQQFVPEAEDPLTEMGSLPPGASDKQLEDLREKIRKMNQDAAEKGIRGK</sequence>
<feature type="compositionally biased region" description="Polar residues" evidence="1">
    <location>
        <begin position="52"/>
        <end position="62"/>
    </location>
</feature>
<feature type="region of interest" description="Disordered" evidence="1">
    <location>
        <begin position="194"/>
        <end position="267"/>
    </location>
</feature>
<feature type="compositionally biased region" description="Polar residues" evidence="1">
    <location>
        <begin position="85"/>
        <end position="97"/>
    </location>
</feature>
<protein>
    <recommendedName>
        <fullName evidence="4">Type II secretion system protein GspC N-terminal domain-containing protein</fullName>
    </recommendedName>
</protein>
<feature type="compositionally biased region" description="Polar residues" evidence="1">
    <location>
        <begin position="199"/>
        <end position="222"/>
    </location>
</feature>
<evidence type="ECO:0000313" key="2">
    <source>
        <dbReference type="EMBL" id="AQQ09375.1"/>
    </source>
</evidence>
<dbReference type="KEGG" id="pbu:L21SP3_01179"/>
<name>A0A1Q2HQ48_9BACT</name>
<accession>A0A1Q2HQ48</accession>
<feature type="compositionally biased region" description="Basic and acidic residues" evidence="1">
    <location>
        <begin position="71"/>
        <end position="82"/>
    </location>
</feature>
<reference evidence="3" key="1">
    <citation type="submission" date="2017-02" db="EMBL/GenBank/DDBJ databases">
        <title>Comparative genomics and description of representatives of a novel lineage of planctomycetes thriving in anoxic sediments.</title>
        <authorList>
            <person name="Spring S."/>
            <person name="Bunk B."/>
            <person name="Sproer C."/>
            <person name="Klenk H.-P."/>
        </authorList>
    </citation>
    <scope>NUCLEOTIDE SEQUENCE [LARGE SCALE GENOMIC DNA]</scope>
    <source>
        <strain evidence="3">L21-RPul-D3</strain>
    </source>
</reference>
<evidence type="ECO:0008006" key="4">
    <source>
        <dbReference type="Google" id="ProtNLM"/>
    </source>
</evidence>
<evidence type="ECO:0000313" key="3">
    <source>
        <dbReference type="Proteomes" id="UP000188273"/>
    </source>
</evidence>
<evidence type="ECO:0000256" key="1">
    <source>
        <dbReference type="SAM" id="MobiDB-lite"/>
    </source>
</evidence>
<dbReference type="STRING" id="1940790.L21SP3_01179"/>
<dbReference type="OrthoDB" id="292861at2"/>
<dbReference type="EMBL" id="CP019633">
    <property type="protein sequence ID" value="AQQ09375.1"/>
    <property type="molecule type" value="Genomic_DNA"/>
</dbReference>
<dbReference type="AlphaFoldDB" id="A0A1Q2HQ48"/>
<proteinExistence type="predicted"/>
<dbReference type="RefSeq" id="WP_077539973.1">
    <property type="nucleotide sequence ID" value="NZ_CP019633.1"/>
</dbReference>
<keyword evidence="3" id="KW-1185">Reference proteome</keyword>